<accession>A0A6C0CFC0</accession>
<proteinExistence type="predicted"/>
<organism evidence="1">
    <name type="scientific">viral metagenome</name>
    <dbReference type="NCBI Taxonomy" id="1070528"/>
    <lineage>
        <taxon>unclassified sequences</taxon>
        <taxon>metagenomes</taxon>
        <taxon>organismal metagenomes</taxon>
    </lineage>
</organism>
<name>A0A6C0CFC0_9ZZZZ</name>
<reference evidence="1" key="1">
    <citation type="journal article" date="2020" name="Nature">
        <title>Giant virus diversity and host interactions through global metagenomics.</title>
        <authorList>
            <person name="Schulz F."/>
            <person name="Roux S."/>
            <person name="Paez-Espino D."/>
            <person name="Jungbluth S."/>
            <person name="Walsh D.A."/>
            <person name="Denef V.J."/>
            <person name="McMahon K.D."/>
            <person name="Konstantinidis K.T."/>
            <person name="Eloe-Fadrosh E.A."/>
            <person name="Kyrpides N.C."/>
            <person name="Woyke T."/>
        </authorList>
    </citation>
    <scope>NUCLEOTIDE SEQUENCE</scope>
    <source>
        <strain evidence="1">GVMAG-M-3300020727-4</strain>
    </source>
</reference>
<sequence>MTKKAQLEYFKRLINDTGLCPSLKSNFPEIFEKLMELFINHPDYPSKIENVVDVAIIRNKINKKYFELQLIKENNDIDNISYIACINKPKTDKCLKEAMRFAVLSQILEFKNNQNKLECSICKSAEDIQIDHLILFKDLYDEFIKTQNDIPSKFNENYYNAAQFKPEDKDFENAWVQFHKQKAELRCLCKNCNLTRKKK</sequence>
<protein>
    <submittedName>
        <fullName evidence="1">Uncharacterized protein</fullName>
    </submittedName>
</protein>
<dbReference type="Gene3D" id="3.10.450.40">
    <property type="match status" value="1"/>
</dbReference>
<dbReference type="EMBL" id="MN739406">
    <property type="protein sequence ID" value="QHT03131.1"/>
    <property type="molecule type" value="Genomic_DNA"/>
</dbReference>
<evidence type="ECO:0000313" key="1">
    <source>
        <dbReference type="EMBL" id="QHT03131.1"/>
    </source>
</evidence>
<dbReference type="AlphaFoldDB" id="A0A6C0CFC0"/>